<accession>B4W423</accession>
<evidence type="ECO:0000313" key="2">
    <source>
        <dbReference type="EMBL" id="EDX71015.1"/>
    </source>
</evidence>
<protein>
    <submittedName>
        <fullName evidence="2">Uncharacterized protein</fullName>
    </submittedName>
</protein>
<dbReference type="AlphaFoldDB" id="B4W423"/>
<keyword evidence="3" id="KW-1185">Reference proteome</keyword>
<keyword evidence="1" id="KW-1133">Transmembrane helix</keyword>
<sequence>MVVGVRLNLSRRSSKLVIVLDMALACAIVALFGISSLRCQQGLLRIRHIGVFIPERNRKIN</sequence>
<dbReference type="EMBL" id="DS989877">
    <property type="protein sequence ID" value="EDX71015.1"/>
    <property type="molecule type" value="Genomic_DNA"/>
</dbReference>
<keyword evidence="1" id="KW-0812">Transmembrane</keyword>
<feature type="transmembrane region" description="Helical" evidence="1">
    <location>
        <begin position="16"/>
        <end position="37"/>
    </location>
</feature>
<keyword evidence="1" id="KW-0472">Membrane</keyword>
<dbReference type="HOGENOM" id="CLU_2914549_0_0_3"/>
<evidence type="ECO:0000313" key="3">
    <source>
        <dbReference type="Proteomes" id="UP000003835"/>
    </source>
</evidence>
<proteinExistence type="predicted"/>
<reference evidence="2 3" key="1">
    <citation type="submission" date="2008-07" db="EMBL/GenBank/DDBJ databases">
        <authorList>
            <person name="Tandeau de Marsac N."/>
            <person name="Ferriera S."/>
            <person name="Johnson J."/>
            <person name="Kravitz S."/>
            <person name="Beeson K."/>
            <person name="Sutton G."/>
            <person name="Rogers Y.-H."/>
            <person name="Friedman R."/>
            <person name="Frazier M."/>
            <person name="Venter J.C."/>
        </authorList>
    </citation>
    <scope>NUCLEOTIDE SEQUENCE [LARGE SCALE GENOMIC DNA]</scope>
    <source>
        <strain evidence="2 3">PCC 7420</strain>
    </source>
</reference>
<gene>
    <name evidence="2" type="ORF">MC7420_6615</name>
</gene>
<evidence type="ECO:0000256" key="1">
    <source>
        <dbReference type="SAM" id="Phobius"/>
    </source>
</evidence>
<dbReference type="Proteomes" id="UP000003835">
    <property type="component" value="Unassembled WGS sequence"/>
</dbReference>
<name>B4W423_9CYAN</name>
<organism evidence="2 3">
    <name type="scientific">Coleofasciculus chthonoplastes PCC 7420</name>
    <dbReference type="NCBI Taxonomy" id="118168"/>
    <lineage>
        <taxon>Bacteria</taxon>
        <taxon>Bacillati</taxon>
        <taxon>Cyanobacteriota</taxon>
        <taxon>Cyanophyceae</taxon>
        <taxon>Coleofasciculales</taxon>
        <taxon>Coleofasciculaceae</taxon>
        <taxon>Coleofasciculus</taxon>
    </lineage>
</organism>